<feature type="non-terminal residue" evidence="1">
    <location>
        <position position="1"/>
    </location>
</feature>
<protein>
    <submittedName>
        <fullName evidence="1">Uncharacterized protein</fullName>
    </submittedName>
</protein>
<dbReference type="Gene3D" id="1.20.120.230">
    <property type="entry name" value="Alpha-catenin/vinculin-like"/>
    <property type="match status" value="1"/>
</dbReference>
<keyword evidence="2" id="KW-1185">Reference proteome</keyword>
<organism evidence="1 2">
    <name type="scientific">Zophobas morio</name>
    <dbReference type="NCBI Taxonomy" id="2755281"/>
    <lineage>
        <taxon>Eukaryota</taxon>
        <taxon>Metazoa</taxon>
        <taxon>Ecdysozoa</taxon>
        <taxon>Arthropoda</taxon>
        <taxon>Hexapoda</taxon>
        <taxon>Insecta</taxon>
        <taxon>Pterygota</taxon>
        <taxon>Neoptera</taxon>
        <taxon>Endopterygota</taxon>
        <taxon>Coleoptera</taxon>
        <taxon>Polyphaga</taxon>
        <taxon>Cucujiformia</taxon>
        <taxon>Tenebrionidae</taxon>
        <taxon>Zophobas</taxon>
    </lineage>
</organism>
<gene>
    <name evidence="1" type="ORF">Zmor_003975</name>
</gene>
<comment type="caution">
    <text evidence="1">The sequence shown here is derived from an EMBL/GenBank/DDBJ whole genome shotgun (WGS) entry which is preliminary data.</text>
</comment>
<evidence type="ECO:0000313" key="1">
    <source>
        <dbReference type="EMBL" id="KAJ3636424.1"/>
    </source>
</evidence>
<proteinExistence type="predicted"/>
<reference evidence="1" key="1">
    <citation type="journal article" date="2023" name="G3 (Bethesda)">
        <title>Whole genome assemblies of Zophobas morio and Tenebrio molitor.</title>
        <authorList>
            <person name="Kaur S."/>
            <person name="Stinson S.A."/>
            <person name="diCenzo G.C."/>
        </authorList>
    </citation>
    <scope>NUCLEOTIDE SEQUENCE</scope>
    <source>
        <strain evidence="1">QUZm001</strain>
    </source>
</reference>
<dbReference type="AlphaFoldDB" id="A0AA38HPC9"/>
<evidence type="ECO:0000313" key="2">
    <source>
        <dbReference type="Proteomes" id="UP001168821"/>
    </source>
</evidence>
<dbReference type="Proteomes" id="UP001168821">
    <property type="component" value="Unassembled WGS sequence"/>
</dbReference>
<dbReference type="EMBL" id="JALNTZ010000112">
    <property type="protein sequence ID" value="KAJ3636424.1"/>
    <property type="molecule type" value="Genomic_DNA"/>
</dbReference>
<name>A0AA38HPC9_9CUCU</name>
<accession>A0AA38HPC9</accession>
<sequence>SVSAQNLMNVCKGLLSEAHSCAIKCPQSSALIQKWRTVEYKFQ</sequence>